<dbReference type="PROSITE" id="PS00059">
    <property type="entry name" value="ADH_ZINC"/>
    <property type="match status" value="1"/>
</dbReference>
<organism evidence="9 10">
    <name type="scientific">Triangularia setosa</name>
    <dbReference type="NCBI Taxonomy" id="2587417"/>
    <lineage>
        <taxon>Eukaryota</taxon>
        <taxon>Fungi</taxon>
        <taxon>Dikarya</taxon>
        <taxon>Ascomycota</taxon>
        <taxon>Pezizomycotina</taxon>
        <taxon>Sordariomycetes</taxon>
        <taxon>Sordariomycetidae</taxon>
        <taxon>Sordariales</taxon>
        <taxon>Podosporaceae</taxon>
        <taxon>Triangularia</taxon>
    </lineage>
</organism>
<comment type="cofactor">
    <cofactor evidence="1 7">
        <name>Zn(2+)</name>
        <dbReference type="ChEBI" id="CHEBI:29105"/>
    </cofactor>
</comment>
<comment type="similarity">
    <text evidence="2 7">Belongs to the zinc-containing alcohol dehydrogenase family.</text>
</comment>
<dbReference type="EMBL" id="MU866154">
    <property type="protein sequence ID" value="KAK4177821.1"/>
    <property type="molecule type" value="Genomic_DNA"/>
</dbReference>
<keyword evidence="3 7" id="KW-0479">Metal-binding</keyword>
<sequence>MSLPQTYKQAVFKSAGAPLTIEEVSLQHPGANEVLVKVEACGVCFSDVFAQNNVMGGGFPIVPGHEIIGRVAAVGANVSTWKVGDRIGSGWHGGHDGTCRSCKKGYHQMCDNQVINGETKQGGLSMWPPALTSTDAEYVLLRSEAGVLIPETVSAAKYAPVLCAGMTVFNSIRHMNVGVGETVAIQGLGGLGHLAIQYANMFGYRVVAISRGADKEGFSRELGAHEYIDTSKEDAGEGLKRLGGASLVVTTSPKADTMAGLMHGLGPLGKLLILSVPGDLSVNTGVMVSFPFFLAADQVTDFPSGYSAEIWAVCAGVAMWPCYRLGGGYCFHAAAEH</sequence>
<evidence type="ECO:0000256" key="4">
    <source>
        <dbReference type="ARBA" id="ARBA00022833"/>
    </source>
</evidence>
<dbReference type="SUPFAM" id="SSF50129">
    <property type="entry name" value="GroES-like"/>
    <property type="match status" value="1"/>
</dbReference>
<gene>
    <name evidence="9" type="ORF">QBC36DRAFT_345132</name>
</gene>
<evidence type="ECO:0000313" key="9">
    <source>
        <dbReference type="EMBL" id="KAK4177821.1"/>
    </source>
</evidence>
<dbReference type="GO" id="GO:0008270">
    <property type="term" value="F:zinc ion binding"/>
    <property type="evidence" value="ECO:0007669"/>
    <property type="project" value="InterPro"/>
</dbReference>
<proteinExistence type="inferred from homology"/>
<dbReference type="InterPro" id="IPR020843">
    <property type="entry name" value="ER"/>
</dbReference>
<feature type="domain" description="Enoyl reductase (ER)" evidence="8">
    <location>
        <begin position="16"/>
        <end position="337"/>
    </location>
</feature>
<dbReference type="Pfam" id="PF08240">
    <property type="entry name" value="ADH_N"/>
    <property type="match status" value="1"/>
</dbReference>
<evidence type="ECO:0000256" key="2">
    <source>
        <dbReference type="ARBA" id="ARBA00008072"/>
    </source>
</evidence>
<evidence type="ECO:0000256" key="7">
    <source>
        <dbReference type="RuleBase" id="RU361277"/>
    </source>
</evidence>
<evidence type="ECO:0000256" key="3">
    <source>
        <dbReference type="ARBA" id="ARBA00022723"/>
    </source>
</evidence>
<dbReference type="InterPro" id="IPR036291">
    <property type="entry name" value="NAD(P)-bd_dom_sf"/>
</dbReference>
<keyword evidence="10" id="KW-1185">Reference proteome</keyword>
<evidence type="ECO:0000256" key="6">
    <source>
        <dbReference type="ARBA" id="ARBA00023027"/>
    </source>
</evidence>
<dbReference type="GO" id="GO:0004022">
    <property type="term" value="F:alcohol dehydrogenase (NAD+) activity"/>
    <property type="evidence" value="ECO:0007669"/>
    <property type="project" value="TreeGrafter"/>
</dbReference>
<dbReference type="GO" id="GO:0005737">
    <property type="term" value="C:cytoplasm"/>
    <property type="evidence" value="ECO:0007669"/>
    <property type="project" value="TreeGrafter"/>
</dbReference>
<dbReference type="PANTHER" id="PTHR42940">
    <property type="entry name" value="ALCOHOL DEHYDROGENASE 1-RELATED"/>
    <property type="match status" value="1"/>
</dbReference>
<reference evidence="9" key="1">
    <citation type="journal article" date="2023" name="Mol. Phylogenet. Evol.">
        <title>Genome-scale phylogeny and comparative genomics of the fungal order Sordariales.</title>
        <authorList>
            <person name="Hensen N."/>
            <person name="Bonometti L."/>
            <person name="Westerberg I."/>
            <person name="Brannstrom I.O."/>
            <person name="Guillou S."/>
            <person name="Cros-Aarteil S."/>
            <person name="Calhoun S."/>
            <person name="Haridas S."/>
            <person name="Kuo A."/>
            <person name="Mondo S."/>
            <person name="Pangilinan J."/>
            <person name="Riley R."/>
            <person name="LaButti K."/>
            <person name="Andreopoulos B."/>
            <person name="Lipzen A."/>
            <person name="Chen C."/>
            <person name="Yan M."/>
            <person name="Daum C."/>
            <person name="Ng V."/>
            <person name="Clum A."/>
            <person name="Steindorff A."/>
            <person name="Ohm R.A."/>
            <person name="Martin F."/>
            <person name="Silar P."/>
            <person name="Natvig D.O."/>
            <person name="Lalanne C."/>
            <person name="Gautier V."/>
            <person name="Ament-Velasquez S.L."/>
            <person name="Kruys A."/>
            <person name="Hutchinson M.I."/>
            <person name="Powell A.J."/>
            <person name="Barry K."/>
            <person name="Miller A.N."/>
            <person name="Grigoriev I.V."/>
            <person name="Debuchy R."/>
            <person name="Gladieux P."/>
            <person name="Hiltunen Thoren M."/>
            <person name="Johannesson H."/>
        </authorList>
    </citation>
    <scope>NUCLEOTIDE SEQUENCE</scope>
    <source>
        <strain evidence="9">CBS 892.96</strain>
    </source>
</reference>
<dbReference type="InterPro" id="IPR002328">
    <property type="entry name" value="ADH_Zn_CS"/>
</dbReference>
<keyword evidence="5" id="KW-0560">Oxidoreductase</keyword>
<evidence type="ECO:0000259" key="8">
    <source>
        <dbReference type="SMART" id="SM00829"/>
    </source>
</evidence>
<evidence type="ECO:0000256" key="5">
    <source>
        <dbReference type="ARBA" id="ARBA00023002"/>
    </source>
</evidence>
<dbReference type="FunFam" id="3.40.50.720:FF:000039">
    <property type="entry name" value="Alcohol dehydrogenase AdhP"/>
    <property type="match status" value="1"/>
</dbReference>
<dbReference type="SUPFAM" id="SSF51735">
    <property type="entry name" value="NAD(P)-binding Rossmann-fold domains"/>
    <property type="match status" value="1"/>
</dbReference>
<dbReference type="SMART" id="SM00829">
    <property type="entry name" value="PKS_ER"/>
    <property type="match status" value="1"/>
</dbReference>
<evidence type="ECO:0000256" key="1">
    <source>
        <dbReference type="ARBA" id="ARBA00001947"/>
    </source>
</evidence>
<dbReference type="InterPro" id="IPR013154">
    <property type="entry name" value="ADH-like_N"/>
</dbReference>
<dbReference type="Gene3D" id="3.40.50.720">
    <property type="entry name" value="NAD(P)-binding Rossmann-like Domain"/>
    <property type="match status" value="1"/>
</dbReference>
<reference evidence="9" key="2">
    <citation type="submission" date="2023-05" db="EMBL/GenBank/DDBJ databases">
        <authorList>
            <consortium name="Lawrence Berkeley National Laboratory"/>
            <person name="Steindorff A."/>
            <person name="Hensen N."/>
            <person name="Bonometti L."/>
            <person name="Westerberg I."/>
            <person name="Brannstrom I.O."/>
            <person name="Guillou S."/>
            <person name="Cros-Aarteil S."/>
            <person name="Calhoun S."/>
            <person name="Haridas S."/>
            <person name="Kuo A."/>
            <person name="Mondo S."/>
            <person name="Pangilinan J."/>
            <person name="Riley R."/>
            <person name="Labutti K."/>
            <person name="Andreopoulos B."/>
            <person name="Lipzen A."/>
            <person name="Chen C."/>
            <person name="Yanf M."/>
            <person name="Daum C."/>
            <person name="Ng V."/>
            <person name="Clum A."/>
            <person name="Ohm R."/>
            <person name="Martin F."/>
            <person name="Silar P."/>
            <person name="Natvig D."/>
            <person name="Lalanne C."/>
            <person name="Gautier V."/>
            <person name="Ament-Velasquez S.L."/>
            <person name="Kruys A."/>
            <person name="Hutchinson M.I."/>
            <person name="Powell A.J."/>
            <person name="Barry K."/>
            <person name="Miller A.N."/>
            <person name="Grigoriev I.V."/>
            <person name="Debuchy R."/>
            <person name="Gladieux P."/>
            <person name="Thoren M.H."/>
            <person name="Johannesson H."/>
        </authorList>
    </citation>
    <scope>NUCLEOTIDE SEQUENCE</scope>
    <source>
        <strain evidence="9">CBS 892.96</strain>
    </source>
</reference>
<dbReference type="InterPro" id="IPR011032">
    <property type="entry name" value="GroES-like_sf"/>
</dbReference>
<keyword evidence="6" id="KW-0520">NAD</keyword>
<comment type="caution">
    <text evidence="9">The sequence shown here is derived from an EMBL/GenBank/DDBJ whole genome shotgun (WGS) entry which is preliminary data.</text>
</comment>
<protein>
    <submittedName>
        <fullName evidence="9">Chaperonin 10-like protein</fullName>
    </submittedName>
</protein>
<dbReference type="AlphaFoldDB" id="A0AAN6W9P7"/>
<accession>A0AAN6W9P7</accession>
<name>A0AAN6W9P7_9PEZI</name>
<dbReference type="Pfam" id="PF00107">
    <property type="entry name" value="ADH_zinc_N"/>
    <property type="match status" value="1"/>
</dbReference>
<dbReference type="Proteomes" id="UP001302321">
    <property type="component" value="Unassembled WGS sequence"/>
</dbReference>
<dbReference type="PANTHER" id="PTHR42940:SF7">
    <property type="entry name" value="ALCOHOL DEHYDROGENASE-LIKE N-TERMINAL DOMAIN-CONTAINING PROTEIN"/>
    <property type="match status" value="1"/>
</dbReference>
<dbReference type="InterPro" id="IPR013149">
    <property type="entry name" value="ADH-like_C"/>
</dbReference>
<dbReference type="Gene3D" id="3.90.180.10">
    <property type="entry name" value="Medium-chain alcohol dehydrogenases, catalytic domain"/>
    <property type="match status" value="1"/>
</dbReference>
<keyword evidence="4 7" id="KW-0862">Zinc</keyword>
<evidence type="ECO:0000313" key="10">
    <source>
        <dbReference type="Proteomes" id="UP001302321"/>
    </source>
</evidence>